<accession>A0A3P7LRY8</accession>
<gene>
    <name evidence="1" type="ORF">DILT_LOCUS8609</name>
</gene>
<organism evidence="1 2">
    <name type="scientific">Dibothriocephalus latus</name>
    <name type="common">Fish tapeworm</name>
    <name type="synonym">Diphyllobothrium latum</name>
    <dbReference type="NCBI Taxonomy" id="60516"/>
    <lineage>
        <taxon>Eukaryota</taxon>
        <taxon>Metazoa</taxon>
        <taxon>Spiralia</taxon>
        <taxon>Lophotrochozoa</taxon>
        <taxon>Platyhelminthes</taxon>
        <taxon>Cestoda</taxon>
        <taxon>Eucestoda</taxon>
        <taxon>Diphyllobothriidea</taxon>
        <taxon>Diphyllobothriidae</taxon>
        <taxon>Dibothriocephalus</taxon>
    </lineage>
</organism>
<dbReference type="EMBL" id="UYRU01054718">
    <property type="protein sequence ID" value="VDN12778.1"/>
    <property type="molecule type" value="Genomic_DNA"/>
</dbReference>
<evidence type="ECO:0000313" key="1">
    <source>
        <dbReference type="EMBL" id="VDN12778.1"/>
    </source>
</evidence>
<proteinExistence type="predicted"/>
<protein>
    <submittedName>
        <fullName evidence="1">Uncharacterized protein</fullName>
    </submittedName>
</protein>
<evidence type="ECO:0000313" key="2">
    <source>
        <dbReference type="Proteomes" id="UP000281553"/>
    </source>
</evidence>
<name>A0A3P7LRY8_DIBLA</name>
<dbReference type="AlphaFoldDB" id="A0A3P7LRY8"/>
<dbReference type="Proteomes" id="UP000281553">
    <property type="component" value="Unassembled WGS sequence"/>
</dbReference>
<keyword evidence="2" id="KW-1185">Reference proteome</keyword>
<reference evidence="1 2" key="1">
    <citation type="submission" date="2018-11" db="EMBL/GenBank/DDBJ databases">
        <authorList>
            <consortium name="Pathogen Informatics"/>
        </authorList>
    </citation>
    <scope>NUCLEOTIDE SEQUENCE [LARGE SCALE GENOMIC DNA]</scope>
</reference>
<sequence length="94" mass="10207">MQDNQRRHWIGQTWIADGPDRSNLKAAAVPCSSRTLRFVVFSSENLSFVHEAPFVHSSVCDAFLVALSDREIGHLGNLSGLTPPSGISEITSGI</sequence>